<dbReference type="AlphaFoldDB" id="A0AAE0TD86"/>
<dbReference type="InterPro" id="IPR041249">
    <property type="entry name" value="HEPN_DZIP3"/>
</dbReference>
<evidence type="ECO:0000313" key="3">
    <source>
        <dbReference type="Proteomes" id="UP001195483"/>
    </source>
</evidence>
<protein>
    <recommendedName>
        <fullName evidence="1">DZIP3-like HEPN domain-containing protein</fullName>
    </recommendedName>
</protein>
<reference evidence="2" key="2">
    <citation type="journal article" date="2021" name="Genome Biol. Evol.">
        <title>Developing a high-quality reference genome for a parasitic bivalve with doubly uniparental inheritance (Bivalvia: Unionida).</title>
        <authorList>
            <person name="Smith C.H."/>
        </authorList>
    </citation>
    <scope>NUCLEOTIDE SEQUENCE</scope>
    <source>
        <strain evidence="2">CHS0354</strain>
        <tissue evidence="2">Mantle</tissue>
    </source>
</reference>
<dbReference type="EMBL" id="JAEAOA010002341">
    <property type="protein sequence ID" value="KAK3607774.1"/>
    <property type="molecule type" value="Genomic_DNA"/>
</dbReference>
<keyword evidence="3" id="KW-1185">Reference proteome</keyword>
<dbReference type="Pfam" id="PF18738">
    <property type="entry name" value="HEPN_DZIP3"/>
    <property type="match status" value="1"/>
</dbReference>
<proteinExistence type="predicted"/>
<name>A0AAE0TD86_9BIVA</name>
<reference evidence="2" key="1">
    <citation type="journal article" date="2021" name="Genome Biol. Evol.">
        <title>A High-Quality Reference Genome for a Parasitic Bivalve with Doubly Uniparental Inheritance (Bivalvia: Unionida).</title>
        <authorList>
            <person name="Smith C.H."/>
        </authorList>
    </citation>
    <scope>NUCLEOTIDE SEQUENCE</scope>
    <source>
        <strain evidence="2">CHS0354</strain>
    </source>
</reference>
<sequence>MPSPPAGDMDRFMRLTYLLVDVGSRVLRQLLNHHTVTPTCTLDQYLANNRSTLVSLLKRKVLHQPQMDILFPPNGGNTNLEDYDVTLLSTLFNNVVPSLTQQEESMIKSLREDRNNLYGHAKSCKMNASEYQTCWNSISSTLTTLIQQCGDPNFQNEIL</sequence>
<dbReference type="Proteomes" id="UP001195483">
    <property type="component" value="Unassembled WGS sequence"/>
</dbReference>
<feature type="domain" description="DZIP3-like HEPN" evidence="1">
    <location>
        <begin position="41"/>
        <end position="147"/>
    </location>
</feature>
<reference evidence="2" key="3">
    <citation type="submission" date="2023-05" db="EMBL/GenBank/DDBJ databases">
        <authorList>
            <person name="Smith C.H."/>
        </authorList>
    </citation>
    <scope>NUCLEOTIDE SEQUENCE</scope>
    <source>
        <strain evidence="2">CHS0354</strain>
        <tissue evidence="2">Mantle</tissue>
    </source>
</reference>
<accession>A0AAE0TD86</accession>
<evidence type="ECO:0000259" key="1">
    <source>
        <dbReference type="Pfam" id="PF18738"/>
    </source>
</evidence>
<gene>
    <name evidence="2" type="ORF">CHS0354_040678</name>
</gene>
<comment type="caution">
    <text evidence="2">The sequence shown here is derived from an EMBL/GenBank/DDBJ whole genome shotgun (WGS) entry which is preliminary data.</text>
</comment>
<evidence type="ECO:0000313" key="2">
    <source>
        <dbReference type="EMBL" id="KAK3607774.1"/>
    </source>
</evidence>
<feature type="non-terminal residue" evidence="2">
    <location>
        <position position="159"/>
    </location>
</feature>
<organism evidence="2 3">
    <name type="scientific">Potamilus streckersoni</name>
    <dbReference type="NCBI Taxonomy" id="2493646"/>
    <lineage>
        <taxon>Eukaryota</taxon>
        <taxon>Metazoa</taxon>
        <taxon>Spiralia</taxon>
        <taxon>Lophotrochozoa</taxon>
        <taxon>Mollusca</taxon>
        <taxon>Bivalvia</taxon>
        <taxon>Autobranchia</taxon>
        <taxon>Heteroconchia</taxon>
        <taxon>Palaeoheterodonta</taxon>
        <taxon>Unionida</taxon>
        <taxon>Unionoidea</taxon>
        <taxon>Unionidae</taxon>
        <taxon>Ambleminae</taxon>
        <taxon>Lampsilini</taxon>
        <taxon>Potamilus</taxon>
    </lineage>
</organism>